<gene>
    <name evidence="2" type="ORF">GF1_31940</name>
</gene>
<evidence type="ECO:0000256" key="1">
    <source>
        <dbReference type="SAM" id="MobiDB-lite"/>
    </source>
</evidence>
<reference evidence="2" key="1">
    <citation type="submission" date="2020-12" db="EMBL/GenBank/DDBJ databases">
        <title>Desulfobium dissulfuricans gen. nov., sp. nov., a novel mesophilic, sulfate-reducing bacterium isolated from a deep-sea hydrothermal vent.</title>
        <authorList>
            <person name="Hashimoto Y."/>
            <person name="Tame A."/>
            <person name="Sawayama S."/>
            <person name="Miyazaki J."/>
            <person name="Takai K."/>
            <person name="Nakagawa S."/>
        </authorList>
    </citation>
    <scope>NUCLEOTIDE SEQUENCE</scope>
    <source>
        <strain evidence="2">GF1</strain>
    </source>
</reference>
<dbReference type="AlphaFoldDB" id="A0A915U3V8"/>
<organism evidence="2 3">
    <name type="scientific">Desulfolithobacter dissulfuricans</name>
    <dbReference type="NCBI Taxonomy" id="2795293"/>
    <lineage>
        <taxon>Bacteria</taxon>
        <taxon>Pseudomonadati</taxon>
        <taxon>Thermodesulfobacteriota</taxon>
        <taxon>Desulfobulbia</taxon>
        <taxon>Desulfobulbales</taxon>
        <taxon>Desulfobulbaceae</taxon>
        <taxon>Desulfolithobacter</taxon>
    </lineage>
</organism>
<protein>
    <submittedName>
        <fullName evidence="2">Uncharacterized protein</fullName>
    </submittedName>
</protein>
<feature type="region of interest" description="Disordered" evidence="1">
    <location>
        <begin position="49"/>
        <end position="71"/>
    </location>
</feature>
<evidence type="ECO:0000313" key="3">
    <source>
        <dbReference type="Proteomes" id="UP001063350"/>
    </source>
</evidence>
<proteinExistence type="predicted"/>
<evidence type="ECO:0000313" key="2">
    <source>
        <dbReference type="EMBL" id="BCO10818.1"/>
    </source>
</evidence>
<sequence>MKNPRLDEQLFELEEHEVRGISVGKYEIGFQMQNSVFISWGCGTQERIDRKTDYDPAQSSTARPTPSSIEG</sequence>
<keyword evidence="3" id="KW-1185">Reference proteome</keyword>
<dbReference type="EMBL" id="AP024233">
    <property type="protein sequence ID" value="BCO10818.1"/>
    <property type="molecule type" value="Genomic_DNA"/>
</dbReference>
<dbReference type="Proteomes" id="UP001063350">
    <property type="component" value="Chromosome"/>
</dbReference>
<accession>A0A915U3V8</accession>
<dbReference type="KEGG" id="ddu:GF1_31940"/>
<name>A0A915U3V8_9BACT</name>
<feature type="compositionally biased region" description="Polar residues" evidence="1">
    <location>
        <begin position="57"/>
        <end position="71"/>
    </location>
</feature>